<proteinExistence type="predicted"/>
<keyword evidence="1" id="KW-0472">Membrane</keyword>
<organism evidence="3 4">
    <name type="scientific">Tsuneonella dongtanensis</name>
    <dbReference type="NCBI Taxonomy" id="692370"/>
    <lineage>
        <taxon>Bacteria</taxon>
        <taxon>Pseudomonadati</taxon>
        <taxon>Pseudomonadota</taxon>
        <taxon>Alphaproteobacteria</taxon>
        <taxon>Sphingomonadales</taxon>
        <taxon>Erythrobacteraceae</taxon>
        <taxon>Tsuneonella</taxon>
    </lineage>
</organism>
<evidence type="ECO:0000256" key="1">
    <source>
        <dbReference type="SAM" id="Phobius"/>
    </source>
</evidence>
<keyword evidence="1" id="KW-0812">Transmembrane</keyword>
<reference evidence="3 4" key="1">
    <citation type="submission" date="2016-07" db="EMBL/GenBank/DDBJ databases">
        <title>Complete genome sequence of Altererythrobacter dongtanensis KCTC 22672, a type strain with esterase isolated from tidal flat.</title>
        <authorList>
            <person name="Cheng H."/>
            <person name="Wu Y.-H."/>
            <person name="Zhou P."/>
            <person name="Huo Y.-Y."/>
            <person name="Wang C.-S."/>
            <person name="Xu X.-W."/>
        </authorList>
    </citation>
    <scope>NUCLEOTIDE SEQUENCE [LARGE SCALE GENOMIC DNA]</scope>
    <source>
        <strain evidence="3 4">KCTC 22672</strain>
    </source>
</reference>
<dbReference type="Proteomes" id="UP000092932">
    <property type="component" value="Chromosome"/>
</dbReference>
<feature type="transmembrane region" description="Helical" evidence="1">
    <location>
        <begin position="56"/>
        <end position="82"/>
    </location>
</feature>
<dbReference type="AlphaFoldDB" id="A0A1B2AFY2"/>
<evidence type="ECO:0000259" key="2">
    <source>
        <dbReference type="Pfam" id="PF09335"/>
    </source>
</evidence>
<evidence type="ECO:0000313" key="4">
    <source>
        <dbReference type="Proteomes" id="UP000092932"/>
    </source>
</evidence>
<evidence type="ECO:0000313" key="3">
    <source>
        <dbReference type="EMBL" id="ANY20945.1"/>
    </source>
</evidence>
<dbReference type="RefSeq" id="WP_067680476.1">
    <property type="nucleotide sequence ID" value="NZ_CP016591.1"/>
</dbReference>
<name>A0A1B2AFY2_9SPHN</name>
<dbReference type="OrthoDB" id="7428218at2"/>
<dbReference type="Pfam" id="PF09335">
    <property type="entry name" value="VTT_dom"/>
    <property type="match status" value="1"/>
</dbReference>
<protein>
    <submittedName>
        <fullName evidence="3">SNARE associated Golgi protein</fullName>
    </submittedName>
</protein>
<gene>
    <name evidence="3" type="ORF">A6F68_02448</name>
</gene>
<accession>A0A1B2AFY2</accession>
<feature type="transmembrane region" description="Helical" evidence="1">
    <location>
        <begin position="110"/>
        <end position="134"/>
    </location>
</feature>
<dbReference type="KEGG" id="ado:A6F68_02448"/>
<keyword evidence="4" id="KW-1185">Reference proteome</keyword>
<dbReference type="InterPro" id="IPR032816">
    <property type="entry name" value="VTT_dom"/>
</dbReference>
<dbReference type="STRING" id="692370.A6F68_02448"/>
<sequence length="162" mass="16507">MDLALTDWLSIARFEALLAMPFGEVWLAAAFLALTASAYASGVPGTLLPISFSSGALLGGLLGMAAVATGALIGSLVLYALLERGSQSALREKYGERLEKLEKFAARGGIFPIIGLRLAGIPHIAVTGLCALAAVGRNRYAAATMIGTFPAIALSATAGAAL</sequence>
<feature type="domain" description="VTT" evidence="2">
    <location>
        <begin position="49"/>
        <end position="160"/>
    </location>
</feature>
<keyword evidence="1" id="KW-1133">Transmembrane helix</keyword>
<dbReference type="EMBL" id="CP016591">
    <property type="protein sequence ID" value="ANY20945.1"/>
    <property type="molecule type" value="Genomic_DNA"/>
</dbReference>